<feature type="domain" description="HTH araC/xylS-type" evidence="5">
    <location>
        <begin position="258"/>
        <end position="340"/>
    </location>
</feature>
<dbReference type="Pfam" id="PF12625">
    <property type="entry name" value="Arabinose_bd"/>
    <property type="match status" value="1"/>
</dbReference>
<dbReference type="InterPro" id="IPR020449">
    <property type="entry name" value="Tscrpt_reg_AraC-type_HTH"/>
</dbReference>
<proteinExistence type="predicted"/>
<evidence type="ECO:0000256" key="1">
    <source>
        <dbReference type="ARBA" id="ARBA00023015"/>
    </source>
</evidence>
<dbReference type="AlphaFoldDB" id="A0A1B4FNR3"/>
<dbReference type="GO" id="GO:0003700">
    <property type="term" value="F:DNA-binding transcription factor activity"/>
    <property type="evidence" value="ECO:0007669"/>
    <property type="project" value="InterPro"/>
</dbReference>
<evidence type="ECO:0000256" key="3">
    <source>
        <dbReference type="ARBA" id="ARBA00023163"/>
    </source>
</evidence>
<protein>
    <submittedName>
        <fullName evidence="6">AraC family transcriptional regulator</fullName>
    </submittedName>
</protein>
<dbReference type="SMART" id="SM00342">
    <property type="entry name" value="HTH_ARAC"/>
    <property type="match status" value="1"/>
</dbReference>
<keyword evidence="7" id="KW-1185">Reference proteome</keyword>
<reference evidence="6 7" key="1">
    <citation type="submission" date="2015-12" db="EMBL/GenBank/DDBJ databases">
        <title>Diversity of Burkholderia near neighbor genomes.</title>
        <authorList>
            <person name="Sahl J."/>
            <person name="Wagner D."/>
            <person name="Keim P."/>
        </authorList>
    </citation>
    <scope>NUCLEOTIDE SEQUENCE [LARGE SCALE GENOMIC DNA]</scope>
    <source>
        <strain evidence="6 7">BDU6</strain>
    </source>
</reference>
<evidence type="ECO:0000256" key="4">
    <source>
        <dbReference type="SAM" id="MobiDB-lite"/>
    </source>
</evidence>
<evidence type="ECO:0000259" key="5">
    <source>
        <dbReference type="PROSITE" id="PS01124"/>
    </source>
</evidence>
<dbReference type="PRINTS" id="PR00032">
    <property type="entry name" value="HTHARAC"/>
</dbReference>
<dbReference type="Gene3D" id="1.10.10.60">
    <property type="entry name" value="Homeodomain-like"/>
    <property type="match status" value="1"/>
</dbReference>
<dbReference type="InterPro" id="IPR018060">
    <property type="entry name" value="HTH_AraC"/>
</dbReference>
<feature type="region of interest" description="Disordered" evidence="4">
    <location>
        <begin position="337"/>
        <end position="357"/>
    </location>
</feature>
<accession>A0A1B4FNR3</accession>
<dbReference type="EMBL" id="CP013387">
    <property type="protein sequence ID" value="AOJ05306.1"/>
    <property type="molecule type" value="Genomic_DNA"/>
</dbReference>
<organism evidence="6 7">
    <name type="scientific">Burkholderia mayonis</name>
    <dbReference type="NCBI Taxonomy" id="1385591"/>
    <lineage>
        <taxon>Bacteria</taxon>
        <taxon>Pseudomonadati</taxon>
        <taxon>Pseudomonadota</taxon>
        <taxon>Betaproteobacteria</taxon>
        <taxon>Burkholderiales</taxon>
        <taxon>Burkholderiaceae</taxon>
        <taxon>Burkholderia</taxon>
        <taxon>pseudomallei group</taxon>
    </lineage>
</organism>
<dbReference type="GO" id="GO:0005829">
    <property type="term" value="C:cytosol"/>
    <property type="evidence" value="ECO:0007669"/>
    <property type="project" value="TreeGrafter"/>
</dbReference>
<evidence type="ECO:0000256" key="2">
    <source>
        <dbReference type="ARBA" id="ARBA00023125"/>
    </source>
</evidence>
<dbReference type="PANTHER" id="PTHR47894">
    <property type="entry name" value="HTH-TYPE TRANSCRIPTIONAL REGULATOR GADX"/>
    <property type="match status" value="1"/>
</dbReference>
<dbReference type="SUPFAM" id="SSF46689">
    <property type="entry name" value="Homeodomain-like"/>
    <property type="match status" value="1"/>
</dbReference>
<dbReference type="GO" id="GO:0000976">
    <property type="term" value="F:transcription cis-regulatory region binding"/>
    <property type="evidence" value="ECO:0007669"/>
    <property type="project" value="TreeGrafter"/>
</dbReference>
<keyword evidence="2" id="KW-0238">DNA-binding</keyword>
<dbReference type="Proteomes" id="UP000062519">
    <property type="component" value="Chromosome 2"/>
</dbReference>
<dbReference type="KEGG" id="buu:WS70_26790"/>
<dbReference type="PROSITE" id="PS01124">
    <property type="entry name" value="HTH_ARAC_FAMILY_2"/>
    <property type="match status" value="1"/>
</dbReference>
<name>A0A1B4FNR3_9BURK</name>
<gene>
    <name evidence="6" type="ORF">WS70_26790</name>
</gene>
<dbReference type="Pfam" id="PF12833">
    <property type="entry name" value="HTH_18"/>
    <property type="match status" value="1"/>
</dbReference>
<dbReference type="InterPro" id="IPR032687">
    <property type="entry name" value="AraC-type_N"/>
</dbReference>
<sequence length="357" mass="39106">MSVWDFTRSPASVRLMVDFGGERALADAQLLAGAGLSVAQLDDPNVNVTAAQELRVASNLLRLLKYPVGLGLQVGLRYHFSTYGLWGYGLIASATAGHALALALRFLPLTYAFTAITYHHEGDLGVLTFSEPELADEMKRFVAERDMAAAAVLLHEIGGDAFVLNRFTLKGDRGALESAPAAEIRRTHGVMPEYSARSNSLVFERALLNRPLPQANPITVSMCEQMCQRLMEERRLRLGTAAMIRHYMSAVPGIVPSTLDDMARLMNTSPRTLKRRLQDEGTTFRALLAGARSAMASELLTDTDLPLSEIAERLGFSDLSSFSQAFKRWQGMAPSAFRSRAAADGSGDVGRREERNR</sequence>
<evidence type="ECO:0000313" key="7">
    <source>
        <dbReference type="Proteomes" id="UP000062519"/>
    </source>
</evidence>
<keyword evidence="3" id="KW-0804">Transcription</keyword>
<evidence type="ECO:0000313" key="6">
    <source>
        <dbReference type="EMBL" id="AOJ05306.1"/>
    </source>
</evidence>
<dbReference type="PANTHER" id="PTHR47894:SF1">
    <property type="entry name" value="HTH-TYPE TRANSCRIPTIONAL REGULATOR VQSM"/>
    <property type="match status" value="1"/>
</dbReference>
<keyword evidence="1" id="KW-0805">Transcription regulation</keyword>
<dbReference type="InterPro" id="IPR009057">
    <property type="entry name" value="Homeodomain-like_sf"/>
</dbReference>
<dbReference type="RefSeq" id="WP_059598540.1">
    <property type="nucleotide sequence ID" value="NZ_CP013387.1"/>
</dbReference>